<feature type="transmembrane region" description="Helical" evidence="6">
    <location>
        <begin position="261"/>
        <end position="281"/>
    </location>
</feature>
<keyword evidence="4 6" id="KW-1133">Transmembrane helix</keyword>
<dbReference type="OrthoDB" id="9803416at2"/>
<name>A0A6N9I6P7_9LACO</name>
<dbReference type="PANTHER" id="PTHR47891">
    <property type="entry name" value="TRANSPORTER-RELATED"/>
    <property type="match status" value="1"/>
</dbReference>
<dbReference type="PANTHER" id="PTHR47891:SF2">
    <property type="entry name" value="MAGNESIUM AND COBALT TRANSPORTER"/>
    <property type="match status" value="1"/>
</dbReference>
<reference evidence="7 8" key="1">
    <citation type="journal article" date="2019" name="Appl. Environ. Microbiol.">
        <title>Genetic determinants of hydroxycinnamic acid metabolism in heterofermentative lactobacilli.</title>
        <authorList>
            <person name="Gaur G."/>
            <person name="Oh J.H."/>
            <person name="Filannino P."/>
            <person name="Gobbetti M."/>
            <person name="van Pijkeren J.P."/>
            <person name="Ganzle M.G."/>
        </authorList>
    </citation>
    <scope>NUCLEOTIDE SEQUENCE [LARGE SCALE GENOMIC DNA]</scope>
    <source>
        <strain evidence="7 8">C5</strain>
    </source>
</reference>
<evidence type="ECO:0000256" key="4">
    <source>
        <dbReference type="ARBA" id="ARBA00022989"/>
    </source>
</evidence>
<dbReference type="GO" id="GO:0016020">
    <property type="term" value="C:membrane"/>
    <property type="evidence" value="ECO:0007669"/>
    <property type="project" value="UniProtKB-SubCell"/>
</dbReference>
<sequence length="318" mass="36380">MIEYYANDKNGNLIPVNAPQQDCWINVERPTHDEISQLAHRYNFPETYISAILDDRENSRVDGIDPQRPERPLHLLLQFPKYEVSPLGYLSFTTFPFSFILTDSAVITVSKQPATFINDFIMNPDNATIRIADRQDFILRFGWYIAHSFVHALSLSERETTSLERELTTATRNEQIYKIMGLQKSLVLFDSALKDNRPILDQISSAQDYFNGPHFHELLAQIMIETDQAQSMTIIQNNILEQYSNMVSSVVSNNLNEVMKLLTSVTLIMTIPTIVGGIYGMNVDLPFAHIAHAFSLVMGFTIIVCAITAWILKRHDWF</sequence>
<evidence type="ECO:0000313" key="7">
    <source>
        <dbReference type="EMBL" id="MYV18126.1"/>
    </source>
</evidence>
<proteinExistence type="inferred from homology"/>
<dbReference type="InterPro" id="IPR045861">
    <property type="entry name" value="CorA_cytoplasmic_dom"/>
</dbReference>
<dbReference type="Gene3D" id="3.30.460.20">
    <property type="entry name" value="CorA soluble domain-like"/>
    <property type="match status" value="1"/>
</dbReference>
<comment type="similarity">
    <text evidence="2">Belongs to the CorA metal ion transporter (MIT) (TC 1.A.35) family.</text>
</comment>
<evidence type="ECO:0000256" key="3">
    <source>
        <dbReference type="ARBA" id="ARBA00022692"/>
    </source>
</evidence>
<dbReference type="Proteomes" id="UP000449209">
    <property type="component" value="Unassembled WGS sequence"/>
</dbReference>
<comment type="caution">
    <text evidence="7">The sequence shown here is derived from an EMBL/GenBank/DDBJ whole genome shotgun (WGS) entry which is preliminary data.</text>
</comment>
<comment type="subcellular location">
    <subcellularLocation>
        <location evidence="1">Membrane</location>
        <topology evidence="1">Multi-pass membrane protein</topology>
    </subcellularLocation>
</comment>
<evidence type="ECO:0000256" key="6">
    <source>
        <dbReference type="SAM" id="Phobius"/>
    </source>
</evidence>
<evidence type="ECO:0000256" key="5">
    <source>
        <dbReference type="ARBA" id="ARBA00023136"/>
    </source>
</evidence>
<evidence type="ECO:0000256" key="2">
    <source>
        <dbReference type="ARBA" id="ARBA00009765"/>
    </source>
</evidence>
<evidence type="ECO:0000256" key="1">
    <source>
        <dbReference type="ARBA" id="ARBA00004141"/>
    </source>
</evidence>
<evidence type="ECO:0000313" key="8">
    <source>
        <dbReference type="Proteomes" id="UP000449209"/>
    </source>
</evidence>
<dbReference type="AlphaFoldDB" id="A0A6N9I6P7"/>
<dbReference type="CDD" id="cd12827">
    <property type="entry name" value="EcCorA_ZntB-like_u2"/>
    <property type="match status" value="1"/>
</dbReference>
<dbReference type="SUPFAM" id="SSF144083">
    <property type="entry name" value="Magnesium transport protein CorA, transmembrane region"/>
    <property type="match status" value="1"/>
</dbReference>
<protein>
    <submittedName>
        <fullName evidence="7">Magnesium transporter CorA family protein</fullName>
    </submittedName>
</protein>
<dbReference type="EMBL" id="WEZQ01000020">
    <property type="protein sequence ID" value="MYV18126.1"/>
    <property type="molecule type" value="Genomic_DNA"/>
</dbReference>
<gene>
    <name evidence="7" type="ORF">GB993_11495</name>
</gene>
<dbReference type="RefSeq" id="WP_161004396.1">
    <property type="nucleotide sequence ID" value="NZ_WEZQ01000020.1"/>
</dbReference>
<dbReference type="InterPro" id="IPR045863">
    <property type="entry name" value="CorA_TM1_TM2"/>
</dbReference>
<dbReference type="InterPro" id="IPR002523">
    <property type="entry name" value="MgTranspt_CorA/ZnTranspt_ZntB"/>
</dbReference>
<dbReference type="InterPro" id="IPR047199">
    <property type="entry name" value="CorA-like"/>
</dbReference>
<keyword evidence="5 6" id="KW-0472">Membrane</keyword>
<dbReference type="Pfam" id="PF01544">
    <property type="entry name" value="CorA"/>
    <property type="match status" value="1"/>
</dbReference>
<accession>A0A6N9I6P7</accession>
<organism evidence="7 8">
    <name type="scientific">Furfurilactobacillus milii</name>
    <dbReference type="NCBI Taxonomy" id="2888272"/>
    <lineage>
        <taxon>Bacteria</taxon>
        <taxon>Bacillati</taxon>
        <taxon>Bacillota</taxon>
        <taxon>Bacilli</taxon>
        <taxon>Lactobacillales</taxon>
        <taxon>Lactobacillaceae</taxon>
        <taxon>Furfurilactobacillus</taxon>
    </lineage>
</organism>
<dbReference type="GO" id="GO:0046873">
    <property type="term" value="F:metal ion transmembrane transporter activity"/>
    <property type="evidence" value="ECO:0007669"/>
    <property type="project" value="InterPro"/>
</dbReference>
<keyword evidence="3 6" id="KW-0812">Transmembrane</keyword>
<dbReference type="SUPFAM" id="SSF143865">
    <property type="entry name" value="CorA soluble domain-like"/>
    <property type="match status" value="1"/>
</dbReference>
<dbReference type="Gene3D" id="1.20.58.340">
    <property type="entry name" value="Magnesium transport protein CorA, transmembrane region"/>
    <property type="match status" value="2"/>
</dbReference>
<feature type="transmembrane region" description="Helical" evidence="6">
    <location>
        <begin position="287"/>
        <end position="312"/>
    </location>
</feature>